<reference evidence="12 13" key="1">
    <citation type="submission" date="2024-05" db="EMBL/GenBank/DDBJ databases">
        <title>Roseateles sp. DJS-2-20 16S ribosomal RNA gene Genome sequencing and assembly.</title>
        <authorList>
            <person name="Woo H."/>
        </authorList>
    </citation>
    <scope>NUCLEOTIDE SEQUENCE [LARGE SCALE GENOMIC DNA]</scope>
    <source>
        <strain evidence="12 13">DJS-2-20</strain>
    </source>
</reference>
<dbReference type="PANTHER" id="PTHR34933">
    <property type="entry name" value="FLAGELLAR L-RING PROTEIN"/>
    <property type="match status" value="1"/>
</dbReference>
<keyword evidence="8 9" id="KW-0998">Cell outer membrane</keyword>
<evidence type="ECO:0000256" key="1">
    <source>
        <dbReference type="ARBA" id="ARBA00002591"/>
    </source>
</evidence>
<dbReference type="RefSeq" id="WP_347704010.1">
    <property type="nucleotide sequence ID" value="NZ_JBDPZD010000002.1"/>
</dbReference>
<evidence type="ECO:0000256" key="3">
    <source>
        <dbReference type="ARBA" id="ARBA00006929"/>
    </source>
</evidence>
<comment type="subunit">
    <text evidence="4 9">The basal body constitutes a major portion of the flagellar organelle and consists of four rings (L,P,S, and M) mounted on a central rod.</text>
</comment>
<evidence type="ECO:0000256" key="6">
    <source>
        <dbReference type="ARBA" id="ARBA00023136"/>
    </source>
</evidence>
<comment type="function">
    <text evidence="1 9">Assembles around the rod to form the L-ring and probably protects the motor/basal body from shearing forces during rotation.</text>
</comment>
<keyword evidence="12" id="KW-0282">Flagellum</keyword>
<feature type="compositionally biased region" description="Polar residues" evidence="10">
    <location>
        <begin position="115"/>
        <end position="132"/>
    </location>
</feature>
<gene>
    <name evidence="9" type="primary">flgH</name>
    <name evidence="12" type="ORF">ABDJ85_06765</name>
</gene>
<dbReference type="PROSITE" id="PS51257">
    <property type="entry name" value="PROKAR_LIPOPROTEIN"/>
    <property type="match status" value="1"/>
</dbReference>
<comment type="caution">
    <text evidence="12">The sequence shown here is derived from an EMBL/GenBank/DDBJ whole genome shotgun (WGS) entry which is preliminary data.</text>
</comment>
<keyword evidence="7 9" id="KW-0975">Bacterial flagellum</keyword>
<dbReference type="Proteomes" id="UP001495147">
    <property type="component" value="Unassembled WGS sequence"/>
</dbReference>
<evidence type="ECO:0000256" key="2">
    <source>
        <dbReference type="ARBA" id="ARBA00004370"/>
    </source>
</evidence>
<evidence type="ECO:0000256" key="5">
    <source>
        <dbReference type="ARBA" id="ARBA00022729"/>
    </source>
</evidence>
<sequence length="222" mass="23102">MKALIALLAVFALSGCSTLYSQPEVEMSHTPVVNLPSVQSQTVQNGSIYQAASYRPLFEDYRARLVGDTITVSIVERVSATQTSTSELSKSGSLAAGVTALPGIAPNSFGRASAAASSDNTNKGKGSNQNTNDFSGTITAVVTSVLPNGHLMISGEKQIGVNHNVDVLRFSGQVDPRAIGAGNVVPSASVANVRIEQRGRGNVSSAHAVGWLSRFFLNLAPS</sequence>
<keyword evidence="12" id="KW-0966">Cell projection</keyword>
<evidence type="ECO:0000256" key="10">
    <source>
        <dbReference type="SAM" id="MobiDB-lite"/>
    </source>
</evidence>
<name>A0ABV0G0A7_9BURK</name>
<dbReference type="Pfam" id="PF02107">
    <property type="entry name" value="FlgH"/>
    <property type="match status" value="1"/>
</dbReference>
<keyword evidence="5 9" id="KW-0732">Signal</keyword>
<dbReference type="InterPro" id="IPR000527">
    <property type="entry name" value="Flag_Lring"/>
</dbReference>
<keyword evidence="12" id="KW-0969">Cilium</keyword>
<evidence type="ECO:0000313" key="12">
    <source>
        <dbReference type="EMBL" id="MEO3691167.1"/>
    </source>
</evidence>
<dbReference type="HAMAP" id="MF_00415">
    <property type="entry name" value="FlgH"/>
    <property type="match status" value="1"/>
</dbReference>
<dbReference type="PRINTS" id="PR01008">
    <property type="entry name" value="FLGLRINGFLGH"/>
</dbReference>
<dbReference type="EMBL" id="JBDPZD010000002">
    <property type="protein sequence ID" value="MEO3691167.1"/>
    <property type="molecule type" value="Genomic_DNA"/>
</dbReference>
<evidence type="ECO:0000256" key="7">
    <source>
        <dbReference type="ARBA" id="ARBA00023143"/>
    </source>
</evidence>
<organism evidence="12 13">
    <name type="scientific">Roseateles paludis</name>
    <dbReference type="NCBI Taxonomy" id="3145238"/>
    <lineage>
        <taxon>Bacteria</taxon>
        <taxon>Pseudomonadati</taxon>
        <taxon>Pseudomonadota</taxon>
        <taxon>Betaproteobacteria</taxon>
        <taxon>Burkholderiales</taxon>
        <taxon>Sphaerotilaceae</taxon>
        <taxon>Roseateles</taxon>
    </lineage>
</organism>
<feature type="region of interest" description="Disordered" evidence="10">
    <location>
        <begin position="111"/>
        <end position="132"/>
    </location>
</feature>
<dbReference type="PANTHER" id="PTHR34933:SF3">
    <property type="entry name" value="FLAGELLAR L-RING PROTEIN"/>
    <property type="match status" value="1"/>
</dbReference>
<keyword evidence="6 9" id="KW-0472">Membrane</keyword>
<comment type="subcellular location">
    <subcellularLocation>
        <location evidence="9">Cell outer membrane</location>
        <topology evidence="9">Lipid-anchor</topology>
    </subcellularLocation>
    <subcellularLocation>
        <location evidence="9">Bacterial flagellum basal body</location>
    </subcellularLocation>
    <subcellularLocation>
        <location evidence="2">Membrane</location>
    </subcellularLocation>
</comment>
<evidence type="ECO:0000313" key="13">
    <source>
        <dbReference type="Proteomes" id="UP001495147"/>
    </source>
</evidence>
<keyword evidence="13" id="KW-1185">Reference proteome</keyword>
<feature type="chain" id="PRO_5046513661" description="Flagellar L-ring protein" evidence="11">
    <location>
        <begin position="22"/>
        <end position="222"/>
    </location>
</feature>
<comment type="similarity">
    <text evidence="3 9">Belongs to the FlgH family.</text>
</comment>
<evidence type="ECO:0000256" key="8">
    <source>
        <dbReference type="ARBA" id="ARBA00023237"/>
    </source>
</evidence>
<accession>A0ABV0G0A7</accession>
<evidence type="ECO:0000256" key="11">
    <source>
        <dbReference type="SAM" id="SignalP"/>
    </source>
</evidence>
<proteinExistence type="inferred from homology"/>
<evidence type="ECO:0000256" key="4">
    <source>
        <dbReference type="ARBA" id="ARBA00011439"/>
    </source>
</evidence>
<keyword evidence="9" id="KW-0449">Lipoprotein</keyword>
<protein>
    <recommendedName>
        <fullName evidence="9">Flagellar L-ring protein</fullName>
    </recommendedName>
    <alternativeName>
        <fullName evidence="9">Basal body L-ring protein</fullName>
    </alternativeName>
</protein>
<evidence type="ECO:0000256" key="9">
    <source>
        <dbReference type="HAMAP-Rule" id="MF_00415"/>
    </source>
</evidence>
<feature type="signal peptide" evidence="11">
    <location>
        <begin position="1"/>
        <end position="21"/>
    </location>
</feature>